<evidence type="ECO:0000313" key="1">
    <source>
        <dbReference type="EMBL" id="MED6183288.1"/>
    </source>
</evidence>
<gene>
    <name evidence="1" type="ORF">PIB30_036474</name>
</gene>
<accession>A0ABU6WGW8</accession>
<keyword evidence="2" id="KW-1185">Reference proteome</keyword>
<name>A0ABU6WGW8_9FABA</name>
<dbReference type="Proteomes" id="UP001341840">
    <property type="component" value="Unassembled WGS sequence"/>
</dbReference>
<organism evidence="1 2">
    <name type="scientific">Stylosanthes scabra</name>
    <dbReference type="NCBI Taxonomy" id="79078"/>
    <lineage>
        <taxon>Eukaryota</taxon>
        <taxon>Viridiplantae</taxon>
        <taxon>Streptophyta</taxon>
        <taxon>Embryophyta</taxon>
        <taxon>Tracheophyta</taxon>
        <taxon>Spermatophyta</taxon>
        <taxon>Magnoliopsida</taxon>
        <taxon>eudicotyledons</taxon>
        <taxon>Gunneridae</taxon>
        <taxon>Pentapetalae</taxon>
        <taxon>rosids</taxon>
        <taxon>fabids</taxon>
        <taxon>Fabales</taxon>
        <taxon>Fabaceae</taxon>
        <taxon>Papilionoideae</taxon>
        <taxon>50 kb inversion clade</taxon>
        <taxon>dalbergioids sensu lato</taxon>
        <taxon>Dalbergieae</taxon>
        <taxon>Pterocarpus clade</taxon>
        <taxon>Stylosanthes</taxon>
    </lineage>
</organism>
<evidence type="ECO:0000313" key="2">
    <source>
        <dbReference type="Proteomes" id="UP001341840"/>
    </source>
</evidence>
<proteinExistence type="predicted"/>
<sequence>MVAETLFGGEALPKTKKDDFRNGTLGECVVYMSRRRWLLKWTVAGRRWAVNDLGAVKGAGAVKLRPWPLGGERERALIKGSYPIQVKVAVKSGYTLHSSSARTATPHQPVAPAAEALLACASFVREPATLSKSVTESKDTLPDIPAAQTATTDAASSSQHALAPQQRRTLATSEFLWA</sequence>
<comment type="caution">
    <text evidence="1">The sequence shown here is derived from an EMBL/GenBank/DDBJ whole genome shotgun (WGS) entry which is preliminary data.</text>
</comment>
<protein>
    <submittedName>
        <fullName evidence="1">Uncharacterized protein</fullName>
    </submittedName>
</protein>
<dbReference type="EMBL" id="JASCZI010181421">
    <property type="protein sequence ID" value="MED6183288.1"/>
    <property type="molecule type" value="Genomic_DNA"/>
</dbReference>
<reference evidence="1 2" key="1">
    <citation type="journal article" date="2023" name="Plants (Basel)">
        <title>Bridging the Gap: Combining Genomics and Transcriptomics Approaches to Understand Stylosanthes scabra, an Orphan Legume from the Brazilian Caatinga.</title>
        <authorList>
            <person name="Ferreira-Neto J.R.C."/>
            <person name="da Silva M.D."/>
            <person name="Binneck E."/>
            <person name="de Melo N.F."/>
            <person name="da Silva R.H."/>
            <person name="de Melo A.L.T.M."/>
            <person name="Pandolfi V."/>
            <person name="Bustamante F.O."/>
            <person name="Brasileiro-Vidal A.C."/>
            <person name="Benko-Iseppon A.M."/>
        </authorList>
    </citation>
    <scope>NUCLEOTIDE SEQUENCE [LARGE SCALE GENOMIC DNA]</scope>
    <source>
        <tissue evidence="1">Leaves</tissue>
    </source>
</reference>